<dbReference type="RefSeq" id="WP_106890073.1">
    <property type="nucleotide sequence ID" value="NZ_CP027860.1"/>
</dbReference>
<feature type="binding site" evidence="5">
    <location>
        <position position="181"/>
    </location>
    <ligand>
        <name>Mg(2+)</name>
        <dbReference type="ChEBI" id="CHEBI:18420"/>
        <label>2</label>
        <note>catalytic</note>
    </ligand>
</feature>
<keyword evidence="4 5" id="KW-0269">Exonuclease</keyword>
<dbReference type="EMBL" id="CP027860">
    <property type="protein sequence ID" value="AVP96144.1"/>
    <property type="molecule type" value="Genomic_DNA"/>
</dbReference>
<comment type="cofactor">
    <cofactor evidence="5">
        <name>Mg(2+)</name>
        <dbReference type="ChEBI" id="CHEBI:18420"/>
    </cofactor>
    <text evidence="5">Binds two Mg(2+) per subunit. The active form of the enzyme binds two Mg(2+) ions in its active site. The first Mg(2+) forms only one salt bridge with the protein.</text>
</comment>
<gene>
    <name evidence="5" type="primary">rnt</name>
    <name evidence="7" type="ORF">C7S18_02570</name>
</gene>
<feature type="site" description="Important for substrate binding and specificity" evidence="5">
    <location>
        <position position="124"/>
    </location>
</feature>
<dbReference type="GO" id="GO:0003676">
    <property type="term" value="F:nucleic acid binding"/>
    <property type="evidence" value="ECO:0007669"/>
    <property type="project" value="InterPro"/>
</dbReference>
<evidence type="ECO:0000313" key="8">
    <source>
        <dbReference type="Proteomes" id="UP000241074"/>
    </source>
</evidence>
<dbReference type="KEGG" id="xba:C7S18_02570"/>
<dbReference type="OrthoDB" id="9778264at2"/>
<comment type="similarity">
    <text evidence="5">Belongs to the RNase T family.</text>
</comment>
<evidence type="ECO:0000259" key="6">
    <source>
        <dbReference type="SMART" id="SM00479"/>
    </source>
</evidence>
<dbReference type="GO" id="GO:0005829">
    <property type="term" value="C:cytosol"/>
    <property type="evidence" value="ECO:0007669"/>
    <property type="project" value="TreeGrafter"/>
</dbReference>
<feature type="active site" description="Proton donor/acceptor" evidence="5">
    <location>
        <position position="181"/>
    </location>
</feature>
<keyword evidence="8" id="KW-1185">Reference proteome</keyword>
<evidence type="ECO:0000256" key="2">
    <source>
        <dbReference type="ARBA" id="ARBA00022722"/>
    </source>
</evidence>
<comment type="function">
    <text evidence="5">Trims short 3' overhangs of a variety of RNA species, leaving a one or two nucleotide 3' overhang. Responsible for the end-turnover of tRNA: specifically removes the terminal AMP residue from uncharged tRNA (tRNA-C-C-A). Also appears to be involved in tRNA biosynthesis.</text>
</comment>
<dbReference type="GO" id="GO:0000287">
    <property type="term" value="F:magnesium ion binding"/>
    <property type="evidence" value="ECO:0007669"/>
    <property type="project" value="UniProtKB-UniRule"/>
</dbReference>
<evidence type="ECO:0000256" key="1">
    <source>
        <dbReference type="ARBA" id="ARBA00022694"/>
    </source>
</evidence>
<feature type="binding site" evidence="5">
    <location>
        <position position="23"/>
    </location>
    <ligand>
        <name>Mg(2+)</name>
        <dbReference type="ChEBI" id="CHEBI:18420"/>
        <label>2</label>
        <note>catalytic</note>
    </ligand>
</feature>
<dbReference type="GO" id="GO:0008408">
    <property type="term" value="F:3'-5' exonuclease activity"/>
    <property type="evidence" value="ECO:0007669"/>
    <property type="project" value="TreeGrafter"/>
</dbReference>
<comment type="subunit">
    <text evidence="5">Homodimer.</text>
</comment>
<dbReference type="HAMAP" id="MF_00157">
    <property type="entry name" value="RNase_T"/>
    <property type="match status" value="1"/>
</dbReference>
<dbReference type="SMART" id="SM00479">
    <property type="entry name" value="EXOIII"/>
    <property type="match status" value="1"/>
</dbReference>
<reference evidence="7 8" key="2">
    <citation type="submission" date="2018-03" db="EMBL/GenBank/DDBJ databases">
        <authorList>
            <person name="Keele B.F."/>
        </authorList>
    </citation>
    <scope>NUCLEOTIDE SEQUENCE [LARGE SCALE GENOMIC DNA]</scope>
    <source>
        <strain evidence="7 8">D13</strain>
    </source>
</reference>
<dbReference type="InterPro" id="IPR013520">
    <property type="entry name" value="Ribonucl_H"/>
</dbReference>
<dbReference type="GO" id="GO:0045004">
    <property type="term" value="P:DNA replication proofreading"/>
    <property type="evidence" value="ECO:0007669"/>
    <property type="project" value="TreeGrafter"/>
</dbReference>
<dbReference type="InterPro" id="IPR005987">
    <property type="entry name" value="RNase_T"/>
</dbReference>
<dbReference type="GO" id="GO:0008033">
    <property type="term" value="P:tRNA processing"/>
    <property type="evidence" value="ECO:0007669"/>
    <property type="project" value="UniProtKB-KW"/>
</dbReference>
<dbReference type="AlphaFoldDB" id="A0A2P1PMS4"/>
<dbReference type="InterPro" id="IPR012337">
    <property type="entry name" value="RNaseH-like_sf"/>
</dbReference>
<dbReference type="GO" id="GO:0016896">
    <property type="term" value="F:RNA exonuclease activity, producing 5'-phosphomonoesters"/>
    <property type="evidence" value="ECO:0007669"/>
    <property type="project" value="UniProtKB-UniRule"/>
</dbReference>
<organism evidence="7 8">
    <name type="scientific">Ahniella affigens</name>
    <dbReference type="NCBI Taxonomy" id="2021234"/>
    <lineage>
        <taxon>Bacteria</taxon>
        <taxon>Pseudomonadati</taxon>
        <taxon>Pseudomonadota</taxon>
        <taxon>Gammaproteobacteria</taxon>
        <taxon>Lysobacterales</taxon>
        <taxon>Rhodanobacteraceae</taxon>
        <taxon>Ahniella</taxon>
    </lineage>
</organism>
<evidence type="ECO:0000313" key="7">
    <source>
        <dbReference type="EMBL" id="AVP96144.1"/>
    </source>
</evidence>
<evidence type="ECO:0000256" key="4">
    <source>
        <dbReference type="ARBA" id="ARBA00022839"/>
    </source>
</evidence>
<dbReference type="Gene3D" id="3.30.420.10">
    <property type="entry name" value="Ribonuclease H-like superfamily/Ribonuclease H"/>
    <property type="match status" value="1"/>
</dbReference>
<dbReference type="EC" id="3.1.13.-" evidence="5"/>
<dbReference type="PANTHER" id="PTHR30231">
    <property type="entry name" value="DNA POLYMERASE III SUBUNIT EPSILON"/>
    <property type="match status" value="1"/>
</dbReference>
<accession>A0A2P1PMS4</accession>
<protein>
    <recommendedName>
        <fullName evidence="5">Ribonuclease T</fullName>
        <ecNumber evidence="5">3.1.13.-</ecNumber>
    </recommendedName>
    <alternativeName>
        <fullName evidence="5">Exoribonuclease T</fullName>
        <shortName evidence="5">RNase T</shortName>
    </alternativeName>
</protein>
<feature type="domain" description="Exonuclease" evidence="6">
    <location>
        <begin position="18"/>
        <end position="203"/>
    </location>
</feature>
<proteinExistence type="inferred from homology"/>
<keyword evidence="2 5" id="KW-0540">Nuclease</keyword>
<reference evidence="7 8" key="1">
    <citation type="submission" date="2018-03" db="EMBL/GenBank/DDBJ databases">
        <title>Ahniella affigens gen. nov., sp. nov., a gammaproteobacterium isolated from sandy soil near a stream.</title>
        <authorList>
            <person name="Ko Y."/>
            <person name="Kim J.-H."/>
        </authorList>
    </citation>
    <scope>NUCLEOTIDE SEQUENCE [LARGE SCALE GENOMIC DNA]</scope>
    <source>
        <strain evidence="7 8">D13</strain>
    </source>
</reference>
<dbReference type="Proteomes" id="UP000241074">
    <property type="component" value="Chromosome"/>
</dbReference>
<dbReference type="InterPro" id="IPR036397">
    <property type="entry name" value="RNaseH_sf"/>
</dbReference>
<keyword evidence="5" id="KW-0460">Magnesium</keyword>
<name>A0A2P1PMS4_9GAMM</name>
<dbReference type="NCBIfam" id="TIGR01298">
    <property type="entry name" value="RNaseT"/>
    <property type="match status" value="1"/>
</dbReference>
<dbReference type="CDD" id="cd06134">
    <property type="entry name" value="RNaseT"/>
    <property type="match status" value="1"/>
</dbReference>
<keyword evidence="1 5" id="KW-0819">tRNA processing</keyword>
<evidence type="ECO:0000256" key="5">
    <source>
        <dbReference type="HAMAP-Rule" id="MF_00157"/>
    </source>
</evidence>
<evidence type="ECO:0000256" key="3">
    <source>
        <dbReference type="ARBA" id="ARBA00022801"/>
    </source>
</evidence>
<dbReference type="SUPFAM" id="SSF53098">
    <property type="entry name" value="Ribonuclease H-like"/>
    <property type="match status" value="1"/>
</dbReference>
<comment type="caution">
    <text evidence="5">Lacks conserved residue(s) required for the propagation of feature annotation.</text>
</comment>
<feature type="binding site" evidence="5">
    <location>
        <position position="186"/>
    </location>
    <ligand>
        <name>Mg(2+)</name>
        <dbReference type="ChEBI" id="CHEBI:18420"/>
        <label>2</label>
        <note>catalytic</note>
    </ligand>
</feature>
<feature type="binding site" evidence="5">
    <location>
        <position position="23"/>
    </location>
    <ligand>
        <name>Mg(2+)</name>
        <dbReference type="ChEBI" id="CHEBI:18420"/>
        <label>1</label>
        <note>catalytic</note>
    </ligand>
</feature>
<feature type="site" description="Important for substrate binding and specificity" evidence="5">
    <location>
        <position position="29"/>
    </location>
</feature>
<keyword evidence="5" id="KW-0479">Metal-binding</keyword>
<sequence>MSMPQFSATLSERFRGYLPVVVDVETGGFDSERDALLEIAAQPILMKADGQVYPGELVSTHVMPFPGANIDPRSLEINGIDPTHPLRGARDEREALDHLFAPIRKVMKQHDCTRAILVGHNANFDLSFVNAAIRRTGHKRSPFHPFSCFDTVTLAGLALGQTVLSKALFQAGLDWRGEEAHSAVYDTERTAELFCVIVNQWKQFLDGGIQAVAEQKLEV</sequence>
<feature type="site" description="Important for substrate binding and specificity" evidence="5">
    <location>
        <position position="146"/>
    </location>
</feature>
<keyword evidence="3 5" id="KW-0378">Hydrolase</keyword>
<dbReference type="PANTHER" id="PTHR30231:SF2">
    <property type="entry name" value="RIBONUCLEASE T"/>
    <property type="match status" value="1"/>
</dbReference>
<feature type="binding site" evidence="5">
    <location>
        <position position="25"/>
    </location>
    <ligand>
        <name>Mg(2+)</name>
        <dbReference type="ChEBI" id="CHEBI:18420"/>
        <label>2</label>
        <note>catalytic</note>
    </ligand>
</feature>
<dbReference type="Pfam" id="PF00929">
    <property type="entry name" value="RNase_T"/>
    <property type="match status" value="1"/>
</dbReference>